<keyword evidence="1" id="KW-1133">Transmembrane helix</keyword>
<sequence length="48" mass="5313">GTITPGLLIGHNNPYHFFLSSQGTITPILFFMSLEGTITPIIFLHRAQ</sequence>
<keyword evidence="1" id="KW-0812">Transmembrane</keyword>
<accession>A0A3Q7HL48</accession>
<dbReference type="Proteomes" id="UP000004994">
    <property type="component" value="Chromosome 8"/>
</dbReference>
<dbReference type="Gramene" id="Solyc08g045630.2.1">
    <property type="protein sequence ID" value="Solyc08g045630.2.1.1"/>
    <property type="gene ID" value="Solyc08g045630.2"/>
</dbReference>
<evidence type="ECO:0000256" key="1">
    <source>
        <dbReference type="SAM" id="Phobius"/>
    </source>
</evidence>
<keyword evidence="3" id="KW-1185">Reference proteome</keyword>
<proteinExistence type="predicted"/>
<dbReference type="EnsemblPlants" id="Solyc08g045630.2.1">
    <property type="protein sequence ID" value="Solyc08g045630.2.1.1"/>
    <property type="gene ID" value="Solyc08g045630.2"/>
</dbReference>
<feature type="transmembrane region" description="Helical" evidence="1">
    <location>
        <begin position="24"/>
        <end position="44"/>
    </location>
</feature>
<evidence type="ECO:0000313" key="2">
    <source>
        <dbReference type="EnsemblPlants" id="Solyc08g045630.2.1.1"/>
    </source>
</evidence>
<evidence type="ECO:0000313" key="3">
    <source>
        <dbReference type="Proteomes" id="UP000004994"/>
    </source>
</evidence>
<keyword evidence="1" id="KW-0472">Membrane</keyword>
<organism evidence="2">
    <name type="scientific">Solanum lycopersicum</name>
    <name type="common">Tomato</name>
    <name type="synonym">Lycopersicon esculentum</name>
    <dbReference type="NCBI Taxonomy" id="4081"/>
    <lineage>
        <taxon>Eukaryota</taxon>
        <taxon>Viridiplantae</taxon>
        <taxon>Streptophyta</taxon>
        <taxon>Embryophyta</taxon>
        <taxon>Tracheophyta</taxon>
        <taxon>Spermatophyta</taxon>
        <taxon>Magnoliopsida</taxon>
        <taxon>eudicotyledons</taxon>
        <taxon>Gunneridae</taxon>
        <taxon>Pentapetalae</taxon>
        <taxon>asterids</taxon>
        <taxon>lamiids</taxon>
        <taxon>Solanales</taxon>
        <taxon>Solanaceae</taxon>
        <taxon>Solanoideae</taxon>
        <taxon>Solaneae</taxon>
        <taxon>Solanum</taxon>
        <taxon>Solanum subgen. Lycopersicon</taxon>
    </lineage>
</organism>
<dbReference type="PaxDb" id="4081-Solyc08g045630.1.1"/>
<dbReference type="InParanoid" id="A0A3Q7HL48"/>
<name>A0A3Q7HL48_SOLLC</name>
<reference evidence="2" key="1">
    <citation type="journal article" date="2012" name="Nature">
        <title>The tomato genome sequence provides insights into fleshy fruit evolution.</title>
        <authorList>
            <consortium name="Tomato Genome Consortium"/>
        </authorList>
    </citation>
    <scope>NUCLEOTIDE SEQUENCE [LARGE SCALE GENOMIC DNA]</scope>
    <source>
        <strain evidence="2">cv. Heinz 1706</strain>
    </source>
</reference>
<protein>
    <submittedName>
        <fullName evidence="2">Uncharacterized protein</fullName>
    </submittedName>
</protein>
<dbReference type="AlphaFoldDB" id="A0A3Q7HL48"/>
<reference evidence="2" key="2">
    <citation type="submission" date="2019-01" db="UniProtKB">
        <authorList>
            <consortium name="EnsemblPlants"/>
        </authorList>
    </citation>
    <scope>IDENTIFICATION</scope>
    <source>
        <strain evidence="2">cv. Heinz 1706</strain>
    </source>
</reference>